<dbReference type="AlphaFoldDB" id="A0A396H286"/>
<dbReference type="InterPro" id="IPR036875">
    <property type="entry name" value="Znf_CCHC_sf"/>
</dbReference>
<feature type="region of interest" description="Disordered" evidence="2">
    <location>
        <begin position="1"/>
        <end position="21"/>
    </location>
</feature>
<name>A0A396H286_MEDTR</name>
<feature type="domain" description="CCHC-type" evidence="3">
    <location>
        <begin position="100"/>
        <end position="113"/>
    </location>
</feature>
<dbReference type="Gramene" id="rna41413">
    <property type="protein sequence ID" value="RHN46878.1"/>
    <property type="gene ID" value="gene41413"/>
</dbReference>
<dbReference type="EMBL" id="PSQE01000007">
    <property type="protein sequence ID" value="RHN46878.1"/>
    <property type="molecule type" value="Genomic_DNA"/>
</dbReference>
<accession>A0A396H286</accession>
<comment type="caution">
    <text evidence="4">The sequence shown here is derived from an EMBL/GenBank/DDBJ whole genome shotgun (WGS) entry which is preliminary data.</text>
</comment>
<keyword evidence="1" id="KW-0863">Zinc-finger</keyword>
<dbReference type="SUPFAM" id="SSF57756">
    <property type="entry name" value="Retrovirus zinc finger-like domains"/>
    <property type="match status" value="1"/>
</dbReference>
<gene>
    <name evidence="4" type="ORF">MtrunA17_Chr7g0246921</name>
</gene>
<dbReference type="PROSITE" id="PS50158">
    <property type="entry name" value="ZF_CCHC"/>
    <property type="match status" value="1"/>
</dbReference>
<evidence type="ECO:0000256" key="2">
    <source>
        <dbReference type="SAM" id="MobiDB-lite"/>
    </source>
</evidence>
<dbReference type="Proteomes" id="UP000265566">
    <property type="component" value="Chromosome 7"/>
</dbReference>
<organism evidence="4">
    <name type="scientific">Medicago truncatula</name>
    <name type="common">Barrel medic</name>
    <name type="synonym">Medicago tribuloides</name>
    <dbReference type="NCBI Taxonomy" id="3880"/>
    <lineage>
        <taxon>Eukaryota</taxon>
        <taxon>Viridiplantae</taxon>
        <taxon>Streptophyta</taxon>
        <taxon>Embryophyta</taxon>
        <taxon>Tracheophyta</taxon>
        <taxon>Spermatophyta</taxon>
        <taxon>Magnoliopsida</taxon>
        <taxon>eudicotyledons</taxon>
        <taxon>Gunneridae</taxon>
        <taxon>Pentapetalae</taxon>
        <taxon>rosids</taxon>
        <taxon>fabids</taxon>
        <taxon>Fabales</taxon>
        <taxon>Fabaceae</taxon>
        <taxon>Papilionoideae</taxon>
        <taxon>50 kb inversion clade</taxon>
        <taxon>NPAAA clade</taxon>
        <taxon>Hologalegina</taxon>
        <taxon>IRL clade</taxon>
        <taxon>Trifolieae</taxon>
        <taxon>Medicago</taxon>
    </lineage>
</organism>
<feature type="compositionally biased region" description="Polar residues" evidence="2">
    <location>
        <begin position="1"/>
        <end position="14"/>
    </location>
</feature>
<evidence type="ECO:0000313" key="4">
    <source>
        <dbReference type="EMBL" id="RHN46878.1"/>
    </source>
</evidence>
<dbReference type="GO" id="GO:0008270">
    <property type="term" value="F:zinc ion binding"/>
    <property type="evidence" value="ECO:0007669"/>
    <property type="project" value="UniProtKB-KW"/>
</dbReference>
<reference evidence="4" key="1">
    <citation type="journal article" date="2018" name="Nat. Plants">
        <title>Whole-genome landscape of Medicago truncatula symbiotic genes.</title>
        <authorList>
            <person name="Pecrix Y."/>
            <person name="Gamas P."/>
            <person name="Carrere S."/>
        </authorList>
    </citation>
    <scope>NUCLEOTIDE SEQUENCE</scope>
    <source>
        <tissue evidence="4">Leaves</tissue>
    </source>
</reference>
<keyword evidence="1" id="KW-0479">Metal-binding</keyword>
<evidence type="ECO:0000259" key="3">
    <source>
        <dbReference type="PROSITE" id="PS50158"/>
    </source>
</evidence>
<sequence>MEENFNSAFTLPSNSKEDPQMNDQTKMANAYRSFAGEGYRSVATEVFSTPVCKHCILVPEKLDQIKMDLKNQSGKSTLAIKTGPKMSDFRIARKRAMGCCRVCGEQGHNRRSCFKFLSFKESISRH</sequence>
<protein>
    <submittedName>
        <fullName evidence="4">Putative transcription factor interactor and regulator CCHC(Zn) family</fullName>
    </submittedName>
</protein>
<dbReference type="GO" id="GO:0003676">
    <property type="term" value="F:nucleic acid binding"/>
    <property type="evidence" value="ECO:0007669"/>
    <property type="project" value="InterPro"/>
</dbReference>
<keyword evidence="1" id="KW-0862">Zinc</keyword>
<dbReference type="InterPro" id="IPR001878">
    <property type="entry name" value="Znf_CCHC"/>
</dbReference>
<evidence type="ECO:0000256" key="1">
    <source>
        <dbReference type="PROSITE-ProRule" id="PRU00047"/>
    </source>
</evidence>
<proteinExistence type="predicted"/>